<evidence type="ECO:0000256" key="1">
    <source>
        <dbReference type="ARBA" id="ARBA00004498"/>
    </source>
</evidence>
<dbReference type="SMART" id="SM00179">
    <property type="entry name" value="EGF_CA"/>
    <property type="match status" value="11"/>
</dbReference>
<dbReference type="PROSITE" id="PS01177">
    <property type="entry name" value="ANAPHYLATOXIN_1"/>
    <property type="match status" value="1"/>
</dbReference>
<dbReference type="Gene3D" id="2.10.25.10">
    <property type="entry name" value="Laminin"/>
    <property type="match status" value="11"/>
</dbReference>
<dbReference type="Pfam" id="PF12662">
    <property type="entry name" value="cEGF"/>
    <property type="match status" value="2"/>
</dbReference>
<comment type="similarity">
    <text evidence="2">Belongs to the fibulin family.</text>
</comment>
<evidence type="ECO:0000259" key="13">
    <source>
        <dbReference type="PROSITE" id="PS01178"/>
    </source>
</evidence>
<evidence type="ECO:0000313" key="15">
    <source>
        <dbReference type="EMBL" id="CEK79066.1"/>
    </source>
</evidence>
<dbReference type="InterPro" id="IPR055088">
    <property type="entry name" value="Fibulin_C"/>
</dbReference>
<evidence type="ECO:0000313" key="18">
    <source>
        <dbReference type="EMBL" id="CEK79073.1"/>
    </source>
</evidence>
<feature type="domain" description="EGF-like" evidence="14">
    <location>
        <begin position="539"/>
        <end position="580"/>
    </location>
</feature>
<evidence type="ECO:0000256" key="11">
    <source>
        <dbReference type="PROSITE-ProRule" id="PRU00076"/>
    </source>
</evidence>
<feature type="disulfide bond" evidence="11">
    <location>
        <begin position="585"/>
        <end position="595"/>
    </location>
</feature>
<keyword evidence="10" id="KW-0325">Glycoprotein</keyword>
<evidence type="ECO:0000256" key="3">
    <source>
        <dbReference type="ARBA" id="ARBA00022525"/>
    </source>
</evidence>
<evidence type="ECO:0000259" key="14">
    <source>
        <dbReference type="PROSITE" id="PS50026"/>
    </source>
</evidence>
<keyword evidence="6 12" id="KW-0732">Signal</keyword>
<feature type="chain" id="PRO_5007391461" description="Fibulin-1" evidence="12">
    <location>
        <begin position="25"/>
        <end position="852"/>
    </location>
</feature>
<keyword evidence="5 11" id="KW-0245">EGF-like domain</keyword>
<dbReference type="SUPFAM" id="SSF57196">
    <property type="entry name" value="EGF/Laminin"/>
    <property type="match status" value="3"/>
</dbReference>
<dbReference type="PANTHER" id="PTHR24034">
    <property type="entry name" value="EGF-LIKE DOMAIN-CONTAINING PROTEIN"/>
    <property type="match status" value="1"/>
</dbReference>
<dbReference type="InterPro" id="IPR009030">
    <property type="entry name" value="Growth_fac_rcpt_cys_sf"/>
</dbReference>
<dbReference type="InterPro" id="IPR018097">
    <property type="entry name" value="EGF_Ca-bd_CS"/>
</dbReference>
<dbReference type="FunFam" id="2.10.25.10:FF:000240">
    <property type="entry name" value="Vitamin K-dependent protein S"/>
    <property type="match status" value="2"/>
</dbReference>
<dbReference type="SMART" id="SM00104">
    <property type="entry name" value="ANATO"/>
    <property type="match status" value="3"/>
</dbReference>
<dbReference type="EMBL" id="HACG01032204">
    <property type="protein sequence ID" value="CEK79069.1"/>
    <property type="molecule type" value="Transcribed_RNA"/>
</dbReference>
<dbReference type="InterPro" id="IPR000742">
    <property type="entry name" value="EGF"/>
</dbReference>
<comment type="caution">
    <text evidence="11">Lacks conserved residue(s) required for the propagation of feature annotation.</text>
</comment>
<dbReference type="CDD" id="cd00054">
    <property type="entry name" value="EGF_CA"/>
    <property type="match status" value="4"/>
</dbReference>
<dbReference type="PROSITE" id="PS01187">
    <property type="entry name" value="EGF_CA"/>
    <property type="match status" value="3"/>
</dbReference>
<dbReference type="GO" id="GO:0005576">
    <property type="term" value="C:extracellular region"/>
    <property type="evidence" value="ECO:0007669"/>
    <property type="project" value="InterPro"/>
</dbReference>
<dbReference type="Pfam" id="PF22914">
    <property type="entry name" value="Fibulin_C"/>
    <property type="match status" value="1"/>
</dbReference>
<dbReference type="SMART" id="SM00181">
    <property type="entry name" value="EGF"/>
    <property type="match status" value="11"/>
</dbReference>
<evidence type="ECO:0000256" key="4">
    <source>
        <dbReference type="ARBA" id="ARBA00022530"/>
    </source>
</evidence>
<dbReference type="EMBL" id="HACG01032201">
    <property type="protein sequence ID" value="CEK79066.1"/>
    <property type="molecule type" value="Transcribed_RNA"/>
</dbReference>
<keyword evidence="8" id="KW-0106">Calcium</keyword>
<dbReference type="AlphaFoldDB" id="A0A0B7AGA2"/>
<evidence type="ECO:0000256" key="6">
    <source>
        <dbReference type="ARBA" id="ARBA00022729"/>
    </source>
</evidence>
<evidence type="ECO:0000256" key="2">
    <source>
        <dbReference type="ARBA" id="ARBA00006127"/>
    </source>
</evidence>
<keyword evidence="7" id="KW-0677">Repeat</keyword>
<proteinExistence type="inferred from homology"/>
<dbReference type="InterPro" id="IPR026823">
    <property type="entry name" value="cEGF"/>
</dbReference>
<feature type="signal peptide" evidence="12">
    <location>
        <begin position="1"/>
        <end position="24"/>
    </location>
</feature>
<dbReference type="PANTHER" id="PTHR24034:SF209">
    <property type="entry name" value="EGF-LIKE DOMAIN-CONTAINING PROTEIN"/>
    <property type="match status" value="1"/>
</dbReference>
<dbReference type="PROSITE" id="PS50026">
    <property type="entry name" value="EGF_3"/>
    <property type="match status" value="3"/>
</dbReference>
<dbReference type="PROSITE" id="PS01186">
    <property type="entry name" value="EGF_2"/>
    <property type="match status" value="3"/>
</dbReference>
<evidence type="ECO:0000313" key="16">
    <source>
        <dbReference type="EMBL" id="CEK79069.1"/>
    </source>
</evidence>
<name>A0A0B7AGA2_9EUPU</name>
<dbReference type="Pfam" id="PF07645">
    <property type="entry name" value="EGF_CA"/>
    <property type="match status" value="6"/>
</dbReference>
<evidence type="ECO:0000256" key="8">
    <source>
        <dbReference type="ARBA" id="ARBA00022837"/>
    </source>
</evidence>
<dbReference type="InterPro" id="IPR000152">
    <property type="entry name" value="EGF-type_Asp/Asn_hydroxyl_site"/>
</dbReference>
<evidence type="ECO:0000256" key="5">
    <source>
        <dbReference type="ARBA" id="ARBA00022536"/>
    </source>
</evidence>
<dbReference type="EMBL" id="HACG01032206">
    <property type="protein sequence ID" value="CEK79071.1"/>
    <property type="molecule type" value="Transcribed_RNA"/>
</dbReference>
<dbReference type="InterPro" id="IPR049883">
    <property type="entry name" value="NOTCH1_EGF-like"/>
</dbReference>
<dbReference type="SUPFAM" id="SSF57184">
    <property type="entry name" value="Growth factor receptor domain"/>
    <property type="match status" value="3"/>
</dbReference>
<comment type="subcellular location">
    <subcellularLocation>
        <location evidence="1">Secreted</location>
        <location evidence="1">Extracellular space</location>
        <location evidence="1">Extracellular matrix</location>
    </subcellularLocation>
</comment>
<keyword evidence="9 11" id="KW-1015">Disulfide bond</keyword>
<evidence type="ECO:0000256" key="10">
    <source>
        <dbReference type="ARBA" id="ARBA00023180"/>
    </source>
</evidence>
<keyword evidence="4" id="KW-0272">Extracellular matrix</keyword>
<dbReference type="InterPro" id="IPR001881">
    <property type="entry name" value="EGF-like_Ca-bd_dom"/>
</dbReference>
<organism evidence="17">
    <name type="scientific">Arion vulgaris</name>
    <dbReference type="NCBI Taxonomy" id="1028688"/>
    <lineage>
        <taxon>Eukaryota</taxon>
        <taxon>Metazoa</taxon>
        <taxon>Spiralia</taxon>
        <taxon>Lophotrochozoa</taxon>
        <taxon>Mollusca</taxon>
        <taxon>Gastropoda</taxon>
        <taxon>Heterobranchia</taxon>
        <taxon>Euthyneura</taxon>
        <taxon>Panpulmonata</taxon>
        <taxon>Eupulmonata</taxon>
        <taxon>Stylommatophora</taxon>
        <taxon>Helicina</taxon>
        <taxon>Arionoidea</taxon>
        <taxon>Arionidae</taxon>
        <taxon>Arion</taxon>
    </lineage>
</organism>
<keyword evidence="3" id="KW-0964">Secreted</keyword>
<evidence type="ECO:0000313" key="17">
    <source>
        <dbReference type="EMBL" id="CEK79071.1"/>
    </source>
</evidence>
<dbReference type="InterPro" id="IPR050751">
    <property type="entry name" value="ECM_structural_protein"/>
</dbReference>
<dbReference type="InterPro" id="IPR000020">
    <property type="entry name" value="Anaphylatoxin/fibulin"/>
</dbReference>
<evidence type="ECO:0000256" key="12">
    <source>
        <dbReference type="SAM" id="SignalP"/>
    </source>
</evidence>
<accession>A0A0B7AGA2</accession>
<gene>
    <name evidence="17" type="primary">ORF113414</name>
    <name evidence="15" type="synonym">ORF113386</name>
    <name evidence="16" type="synonym">ORF113403</name>
    <name evidence="18" type="synonym">ORF113426</name>
</gene>
<dbReference type="PROSITE" id="PS00010">
    <property type="entry name" value="ASX_HYDROXYL"/>
    <property type="match status" value="5"/>
</dbReference>
<reference evidence="17" key="1">
    <citation type="submission" date="2014-12" db="EMBL/GenBank/DDBJ databases">
        <title>Insight into the proteome of Arion vulgaris.</title>
        <authorList>
            <person name="Aradska J."/>
            <person name="Bulat T."/>
            <person name="Smidak R."/>
            <person name="Sarate P."/>
            <person name="Gangsoo J."/>
            <person name="Sialana F."/>
            <person name="Bilban M."/>
            <person name="Lubec G."/>
        </authorList>
    </citation>
    <scope>NUCLEOTIDE SEQUENCE</scope>
    <source>
        <tissue evidence="17">Skin</tissue>
    </source>
</reference>
<evidence type="ECO:0000256" key="7">
    <source>
        <dbReference type="ARBA" id="ARBA00022737"/>
    </source>
</evidence>
<evidence type="ECO:0000256" key="9">
    <source>
        <dbReference type="ARBA" id="ARBA00023157"/>
    </source>
</evidence>
<feature type="domain" description="EGF-like" evidence="14">
    <location>
        <begin position="581"/>
        <end position="620"/>
    </location>
</feature>
<sequence>MLELKMRFFCVSLLCLLCLYAIKGDLNGIFGPCCHEGVQWSSTSYRCDNYPTPIDNISDSDQAACLSVIEVCCIKQTQLQTCEDGKQTALDNSVCAIRDADPGAEQFRECCHCCQLGLVSRMSESTCQSPDLGEPCDSKYRECCQGLETSNISYIGIKRENNEDLTRNTSQVTEDNIDECNIFPGNVCSHICVDMPRGFYCSCPEGLHLDVNDNRTCTDKVEESTTSTTLPAETQSCELNNPCEQRCIDNKLTGIECQCYDGYHLATDLISCEDIDECAQGLAVCATGQRCVNTRGHFTCTASQCPAGSQLNPITSQCESYVQQCGIGFSYNTVSRTCEDINECGLGIDACGTGERCENAVGSYVCRRERHCGTGYTLDESSQSCIDNDECTLGTHNCNGGYRCQNVQGSFRCVQRTCPEGYRFVTAKGECVLVQCPVGLKSNEAGNCVDIDECEEYGLAVCNRHQKCVNTRGSYYCRNFVNCPPGYEPTENNGCHDIDECYRGTHKCGIEQQCINRQGTYFCQCPRGMRHDTSGRCMDVDECSYGATICPSNSKCVNTVGSYKCDCIDGLVSDENDGCTDVNECETEGVCQQSCVNVLGTFFCSCSRGYQLRDDKRSCEDIDECTQFGNRIGRSGVCGGKCINLPGSYRCECPDGWRLKPDGRSCEDINECKEHTAYCTHSESICINTRGSYKCPIVRCPEGFVKTNATGQQNSAQNSKDEGVVCGRKECQTDDQECWTNKTKTVSLQFLALPSVEFISAPLTLLKIRTTGYTFYPNLRLDILRGNEEQQFDTVVTGDKAALRLLKPIKGPADTEVVLQLENRDFSGLSVISRHITQIGIFVGGNPNGISS</sequence>
<evidence type="ECO:0008006" key="19">
    <source>
        <dbReference type="Google" id="ProtNLM"/>
    </source>
</evidence>
<dbReference type="GO" id="GO:0005509">
    <property type="term" value="F:calcium ion binding"/>
    <property type="evidence" value="ECO:0007669"/>
    <property type="project" value="InterPro"/>
</dbReference>
<dbReference type="PROSITE" id="PS01178">
    <property type="entry name" value="ANAPHYLATOXIN_2"/>
    <property type="match status" value="1"/>
</dbReference>
<feature type="domain" description="EGF-like" evidence="14">
    <location>
        <begin position="176"/>
        <end position="218"/>
    </location>
</feature>
<feature type="domain" description="Anaphylatoxin-like" evidence="13">
    <location>
        <begin position="113"/>
        <end position="144"/>
    </location>
</feature>
<dbReference type="FunFam" id="2.10.25.10:FF:000038">
    <property type="entry name" value="Fibrillin 2"/>
    <property type="match status" value="2"/>
</dbReference>
<dbReference type="EMBL" id="HACG01032208">
    <property type="protein sequence ID" value="CEK79073.1"/>
    <property type="molecule type" value="Transcribed_RNA"/>
</dbReference>
<protein>
    <recommendedName>
        <fullName evidence="19">Fibulin-1</fullName>
    </recommendedName>
</protein>